<dbReference type="InterPro" id="IPR005612">
    <property type="entry name" value="CCAAT-binding_factor"/>
</dbReference>
<name>A0A8X6KWH3_TRICU</name>
<accession>A0A8X6KWH3</accession>
<evidence type="ECO:0000256" key="1">
    <source>
        <dbReference type="ARBA" id="ARBA00004604"/>
    </source>
</evidence>
<feature type="compositionally biased region" description="Basic residues" evidence="7">
    <location>
        <begin position="1"/>
        <end position="18"/>
    </location>
</feature>
<feature type="domain" description="CCAAT-binding factor" evidence="8">
    <location>
        <begin position="484"/>
        <end position="634"/>
    </location>
</feature>
<evidence type="ECO:0000259" key="9">
    <source>
        <dbReference type="Pfam" id="PF07540"/>
    </source>
</evidence>
<dbReference type="AlphaFoldDB" id="A0A8X6KWH3"/>
<dbReference type="SUPFAM" id="SSF48371">
    <property type="entry name" value="ARM repeat"/>
    <property type="match status" value="1"/>
</dbReference>
<feature type="region of interest" description="Disordered" evidence="7">
    <location>
        <begin position="1"/>
        <end position="73"/>
    </location>
</feature>
<evidence type="ECO:0000256" key="6">
    <source>
        <dbReference type="ARBA" id="ARBA00032937"/>
    </source>
</evidence>
<keyword evidence="4" id="KW-0539">Nucleus</keyword>
<comment type="caution">
    <text evidence="10">The sequence shown here is derived from an EMBL/GenBank/DDBJ whole genome shotgun (WGS) entry which is preliminary data.</text>
</comment>
<dbReference type="PANTHER" id="PTHR14428:SF5">
    <property type="entry name" value="NUCLEOLAR COMPLEX PROTEIN 3 HOMOLOG"/>
    <property type="match status" value="1"/>
</dbReference>
<dbReference type="Pfam" id="PF07540">
    <property type="entry name" value="NOC3p"/>
    <property type="match status" value="1"/>
</dbReference>
<comment type="similarity">
    <text evidence="2">Belongs to the CBF/MAK21 family.</text>
</comment>
<comment type="subcellular location">
    <subcellularLocation>
        <location evidence="1">Nucleus</location>
        <location evidence="1">Nucleolus</location>
    </subcellularLocation>
</comment>
<dbReference type="EMBL" id="BMAO01003286">
    <property type="protein sequence ID" value="GFQ86841.1"/>
    <property type="molecule type" value="Genomic_DNA"/>
</dbReference>
<dbReference type="InterPro" id="IPR016024">
    <property type="entry name" value="ARM-type_fold"/>
</dbReference>
<evidence type="ECO:0000313" key="11">
    <source>
        <dbReference type="Proteomes" id="UP000887116"/>
    </source>
</evidence>
<proteinExistence type="inferred from homology"/>
<evidence type="ECO:0000256" key="3">
    <source>
        <dbReference type="ARBA" id="ARBA00023054"/>
    </source>
</evidence>
<keyword evidence="3" id="KW-0175">Coiled coil</keyword>
<organism evidence="10 11">
    <name type="scientific">Trichonephila clavata</name>
    <name type="common">Joro spider</name>
    <name type="synonym">Nephila clavata</name>
    <dbReference type="NCBI Taxonomy" id="2740835"/>
    <lineage>
        <taxon>Eukaryota</taxon>
        <taxon>Metazoa</taxon>
        <taxon>Ecdysozoa</taxon>
        <taxon>Arthropoda</taxon>
        <taxon>Chelicerata</taxon>
        <taxon>Arachnida</taxon>
        <taxon>Araneae</taxon>
        <taxon>Araneomorphae</taxon>
        <taxon>Entelegynae</taxon>
        <taxon>Araneoidea</taxon>
        <taxon>Nephilidae</taxon>
        <taxon>Trichonephila</taxon>
    </lineage>
</organism>
<dbReference type="InterPro" id="IPR011501">
    <property type="entry name" value="Noc3_N"/>
</dbReference>
<feature type="domain" description="Nucleolar complex-associated protein 3 N-terminal" evidence="9">
    <location>
        <begin position="145"/>
        <end position="238"/>
    </location>
</feature>
<gene>
    <name evidence="10" type="primary">NOC3L</name>
    <name evidence="10" type="ORF">TNCT_12131</name>
</gene>
<evidence type="ECO:0000256" key="5">
    <source>
        <dbReference type="ARBA" id="ARBA00032701"/>
    </source>
</evidence>
<evidence type="ECO:0000256" key="2">
    <source>
        <dbReference type="ARBA" id="ARBA00007797"/>
    </source>
</evidence>
<dbReference type="GO" id="GO:0006270">
    <property type="term" value="P:DNA replication initiation"/>
    <property type="evidence" value="ECO:0007669"/>
    <property type="project" value="TreeGrafter"/>
</dbReference>
<reference evidence="10" key="1">
    <citation type="submission" date="2020-07" db="EMBL/GenBank/DDBJ databases">
        <title>Multicomponent nature underlies the extraordinary mechanical properties of spider dragline silk.</title>
        <authorList>
            <person name="Kono N."/>
            <person name="Nakamura H."/>
            <person name="Mori M."/>
            <person name="Yoshida Y."/>
            <person name="Ohtoshi R."/>
            <person name="Malay A.D."/>
            <person name="Moran D.A.P."/>
            <person name="Tomita M."/>
            <person name="Numata K."/>
            <person name="Arakawa K."/>
        </authorList>
    </citation>
    <scope>NUCLEOTIDE SEQUENCE</scope>
</reference>
<protein>
    <recommendedName>
        <fullName evidence="6">NOC3-like protein</fullName>
    </recommendedName>
    <alternativeName>
        <fullName evidence="5">Nucleolar complex-associated protein 3-like protein</fullName>
    </alternativeName>
</protein>
<evidence type="ECO:0000259" key="8">
    <source>
        <dbReference type="Pfam" id="PF03914"/>
    </source>
</evidence>
<dbReference type="GO" id="GO:0003682">
    <property type="term" value="F:chromatin binding"/>
    <property type="evidence" value="ECO:0007669"/>
    <property type="project" value="TreeGrafter"/>
</dbReference>
<evidence type="ECO:0000313" key="10">
    <source>
        <dbReference type="EMBL" id="GFQ86841.1"/>
    </source>
</evidence>
<evidence type="ECO:0000256" key="7">
    <source>
        <dbReference type="SAM" id="MobiDB-lite"/>
    </source>
</evidence>
<dbReference type="InterPro" id="IPR016903">
    <property type="entry name" value="Nucleolar_cplx-assoc_3"/>
</dbReference>
<evidence type="ECO:0000256" key="4">
    <source>
        <dbReference type="ARBA" id="ARBA00023242"/>
    </source>
</evidence>
<dbReference type="PANTHER" id="PTHR14428">
    <property type="entry name" value="NUCLEOLAR COMPLEX PROTEIN 3"/>
    <property type="match status" value="1"/>
</dbReference>
<dbReference type="Pfam" id="PF03914">
    <property type="entry name" value="CBF"/>
    <property type="match status" value="1"/>
</dbReference>
<dbReference type="GO" id="GO:0005730">
    <property type="term" value="C:nucleolus"/>
    <property type="evidence" value="ECO:0007669"/>
    <property type="project" value="UniProtKB-SubCell"/>
</dbReference>
<feature type="compositionally biased region" description="Basic residues" evidence="7">
    <location>
        <begin position="25"/>
        <end position="46"/>
    </location>
</feature>
<keyword evidence="11" id="KW-1185">Reference proteome</keyword>
<dbReference type="Proteomes" id="UP000887116">
    <property type="component" value="Unassembled WGS sequence"/>
</dbReference>
<dbReference type="OrthoDB" id="10263597at2759"/>
<sequence>MSIKKKVFAKQQKGKKFNKSAVTSKKSKSEKKTHKNVNINKYKKHKVENNVEDNTASDSDINGEMSFDSSDDAEEEYERVPRFKKCFKVRNLLPVKTKKGFVYRSEVIEEENENETPKFAPEEAETKKDLVQTYSMQRQSLGDLKCKVALLCTSIIEEPDSNIAALKELVQMFEIPTTKMIISETKTLAFSLLRVFLDVLPGYRIRMQEETDTKVKLKKETRKLLGYEQTLLKCYKKYLELLYGLVQDMKHKLSLNNITRTKQQASSKIGIVAVKCMCELLSAKFTFNHFKDLAGKLVPLAIDGDETVSEMCCKAFIKLFRADKLGDASESLVKLIVHVIKERKFNVPADLLRTFLNLNLKEAKPQVEKVDMEKGRKEWCAMSRTQRRAKKRIKNLESELKEAQAYECVENVRKFHTSTLNKIFWVFFHILKDGDKLSLISPALEGLSKFAYLINLEFFDDLNDVLCGMMEKDLLSDVDKLHGVYTLFTILAGQAESLHIDPHQIFCHMYQGLLNLSHFTDIKHFELVLKSLEFNILRKKKKIPLNRILAFIKRVGTVSLQTPIHGTLGLLCSLRSLIMDVKGSDILLDPESSIGSGVFLPEIGDPDHCNAQSTALWELHLLKNHYNPAVKLYAAHLLHNCSNQGRSNLPDKLAKLTPIETMKFFSYIATENKMEFLNDAEKPPKKKFKKDSNITEICDEYNTDFELDWEILNDVEFFTNV</sequence>